<evidence type="ECO:0000313" key="2">
    <source>
        <dbReference type="Proteomes" id="UP000439903"/>
    </source>
</evidence>
<dbReference type="AlphaFoldDB" id="A0A8H4AMC3"/>
<dbReference type="EMBL" id="WTPW01000427">
    <property type="protein sequence ID" value="KAF0512367.1"/>
    <property type="molecule type" value="Genomic_DNA"/>
</dbReference>
<accession>A0A8H4AMC3</accession>
<name>A0A8H4AMC3_GIGMA</name>
<reference evidence="1 2" key="1">
    <citation type="journal article" date="2019" name="Environ. Microbiol.">
        <title>At the nexus of three kingdoms: the genome of the mycorrhizal fungus Gigaspora margarita provides insights into plant, endobacterial and fungal interactions.</title>
        <authorList>
            <person name="Venice F."/>
            <person name="Ghignone S."/>
            <person name="Salvioli di Fossalunga A."/>
            <person name="Amselem J."/>
            <person name="Novero M."/>
            <person name="Xianan X."/>
            <person name="Sedzielewska Toro K."/>
            <person name="Morin E."/>
            <person name="Lipzen A."/>
            <person name="Grigoriev I.V."/>
            <person name="Henrissat B."/>
            <person name="Martin F.M."/>
            <person name="Bonfante P."/>
        </authorList>
    </citation>
    <scope>NUCLEOTIDE SEQUENCE [LARGE SCALE GENOMIC DNA]</scope>
    <source>
        <strain evidence="1 2">BEG34</strain>
    </source>
</reference>
<comment type="caution">
    <text evidence="1">The sequence shown here is derived from an EMBL/GenBank/DDBJ whole genome shotgun (WGS) entry which is preliminary data.</text>
</comment>
<keyword evidence="2" id="KW-1185">Reference proteome</keyword>
<dbReference type="Proteomes" id="UP000439903">
    <property type="component" value="Unassembled WGS sequence"/>
</dbReference>
<protein>
    <submittedName>
        <fullName evidence="1">Uncharacterized protein</fullName>
    </submittedName>
</protein>
<sequence>MHEKIYKIPVIESKNVKTFINRENESNKLLKLNPDDLRALFNNAHVCFELNKDEEDLNKLINEIGLSNVFELKKRADIYILLARLDLDKLLDIEPENANTLMMR</sequence>
<gene>
    <name evidence="1" type="ORF">F8M41_018029</name>
</gene>
<proteinExistence type="predicted"/>
<evidence type="ECO:0000313" key="1">
    <source>
        <dbReference type="EMBL" id="KAF0512367.1"/>
    </source>
</evidence>
<organism evidence="1 2">
    <name type="scientific">Gigaspora margarita</name>
    <dbReference type="NCBI Taxonomy" id="4874"/>
    <lineage>
        <taxon>Eukaryota</taxon>
        <taxon>Fungi</taxon>
        <taxon>Fungi incertae sedis</taxon>
        <taxon>Mucoromycota</taxon>
        <taxon>Glomeromycotina</taxon>
        <taxon>Glomeromycetes</taxon>
        <taxon>Diversisporales</taxon>
        <taxon>Gigasporaceae</taxon>
        <taxon>Gigaspora</taxon>
    </lineage>
</organism>
<dbReference type="InterPro" id="IPR011990">
    <property type="entry name" value="TPR-like_helical_dom_sf"/>
</dbReference>
<dbReference type="SUPFAM" id="SSF48452">
    <property type="entry name" value="TPR-like"/>
    <property type="match status" value="1"/>
</dbReference>